<dbReference type="CDD" id="cd02440">
    <property type="entry name" value="AdoMet_MTases"/>
    <property type="match status" value="1"/>
</dbReference>
<dbReference type="InParanoid" id="A0A401H0N9"/>
<dbReference type="PANTHER" id="PTHR43591">
    <property type="entry name" value="METHYLTRANSFERASE"/>
    <property type="match status" value="1"/>
</dbReference>
<evidence type="ECO:0000313" key="3">
    <source>
        <dbReference type="EMBL" id="GBE87987.1"/>
    </source>
</evidence>
<evidence type="ECO:0000259" key="2">
    <source>
        <dbReference type="Pfam" id="PF13649"/>
    </source>
</evidence>
<protein>
    <recommendedName>
        <fullName evidence="2">Methyltransferase domain-containing protein</fullName>
    </recommendedName>
</protein>
<dbReference type="RefSeq" id="XP_027618900.1">
    <property type="nucleotide sequence ID" value="XM_027763099.1"/>
</dbReference>
<reference evidence="3 4" key="1">
    <citation type="journal article" date="2018" name="Sci. Rep.">
        <title>Genome sequence of the cauliflower mushroom Sparassis crispa (Hanabiratake) and its association with beneficial usage.</title>
        <authorList>
            <person name="Kiyama R."/>
            <person name="Furutani Y."/>
            <person name="Kawaguchi K."/>
            <person name="Nakanishi T."/>
        </authorList>
    </citation>
    <scope>NUCLEOTIDE SEQUENCE [LARGE SCALE GENOMIC DNA]</scope>
</reference>
<keyword evidence="4" id="KW-1185">Reference proteome</keyword>
<dbReference type="PANTHER" id="PTHR43591:SF24">
    <property type="entry name" value="2-METHOXY-6-POLYPRENYL-1,4-BENZOQUINOL METHYLASE, MITOCHONDRIAL"/>
    <property type="match status" value="1"/>
</dbReference>
<dbReference type="AlphaFoldDB" id="A0A401H0N9"/>
<feature type="region of interest" description="Disordered" evidence="1">
    <location>
        <begin position="191"/>
        <end position="265"/>
    </location>
</feature>
<dbReference type="GeneID" id="38784904"/>
<gene>
    <name evidence="3" type="ORF">SCP_1202130</name>
</gene>
<evidence type="ECO:0000256" key="1">
    <source>
        <dbReference type="SAM" id="MobiDB-lite"/>
    </source>
</evidence>
<accession>A0A401H0N9</accession>
<dbReference type="OrthoDB" id="2013972at2759"/>
<proteinExistence type="predicted"/>
<dbReference type="Proteomes" id="UP000287166">
    <property type="component" value="Unassembled WGS sequence"/>
</dbReference>
<dbReference type="InterPro" id="IPR041698">
    <property type="entry name" value="Methyltransf_25"/>
</dbReference>
<dbReference type="Pfam" id="PF13649">
    <property type="entry name" value="Methyltransf_25"/>
    <property type="match status" value="1"/>
</dbReference>
<feature type="domain" description="Methyltransferase" evidence="2">
    <location>
        <begin position="70"/>
        <end position="169"/>
    </location>
</feature>
<organism evidence="3 4">
    <name type="scientific">Sparassis crispa</name>
    <dbReference type="NCBI Taxonomy" id="139825"/>
    <lineage>
        <taxon>Eukaryota</taxon>
        <taxon>Fungi</taxon>
        <taxon>Dikarya</taxon>
        <taxon>Basidiomycota</taxon>
        <taxon>Agaricomycotina</taxon>
        <taxon>Agaricomycetes</taxon>
        <taxon>Polyporales</taxon>
        <taxon>Sparassidaceae</taxon>
        <taxon>Sparassis</taxon>
    </lineage>
</organism>
<name>A0A401H0N9_9APHY</name>
<sequence>MHTLEGAGVSVDVQDQLLKERTRKRKPGVIPYPVQYSEEQLVYDNWNNLFLTSLRRSLTMHRSDTPPSTVLDLGCGDGLWIVEAAKTWPTSTFVGFDMVHNQPNLSLKSLGLEGVAERVTWVHGNLLEELPFQSEQFDFVRICCIGLGVPEDEWQYLLEEVARVMVPGGVIEIIEEDLIFPCGPPHRRNDLLDPNFDVHAMPGHGGSSSSLNYSPSQSTSSSTQGLIPLSSGPSSPPRQLDIPNSMDLAYSQPSTQDPDVSLDPQDHSKLKLAWEEMLQSRFLTPRLLSVLPFYMSSCFRNIQTHPTLHIALPPNSHLENGTYISPRQQYDESADISALFSELKRYAVRWSSESRPDNSSLRSKQSSIATISQWASIHLARSVQMIRGCKRAIWDEYRELKTPNDKSDSSSQGEVPSKQDEFEAAWANWENDMKDRMAMRSKLREAFSWDEPPGERPGWRVWRECAGDLELPDTDPLPTPPSLCRSLRSFVGWKPENAAHSL</sequence>
<feature type="region of interest" description="Disordered" evidence="1">
    <location>
        <begin position="401"/>
        <end position="420"/>
    </location>
</feature>
<dbReference type="EMBL" id="BFAD01000012">
    <property type="protein sequence ID" value="GBE87987.1"/>
    <property type="molecule type" value="Genomic_DNA"/>
</dbReference>
<dbReference type="SUPFAM" id="SSF53335">
    <property type="entry name" value="S-adenosyl-L-methionine-dependent methyltransferases"/>
    <property type="match status" value="1"/>
</dbReference>
<dbReference type="GO" id="GO:0008168">
    <property type="term" value="F:methyltransferase activity"/>
    <property type="evidence" value="ECO:0007669"/>
    <property type="project" value="TreeGrafter"/>
</dbReference>
<dbReference type="STRING" id="139825.A0A401H0N9"/>
<dbReference type="Gene3D" id="3.40.50.150">
    <property type="entry name" value="Vaccinia Virus protein VP39"/>
    <property type="match status" value="1"/>
</dbReference>
<comment type="caution">
    <text evidence="3">The sequence shown here is derived from an EMBL/GenBank/DDBJ whole genome shotgun (WGS) entry which is preliminary data.</text>
</comment>
<feature type="compositionally biased region" description="Low complexity" evidence="1">
    <location>
        <begin position="207"/>
        <end position="233"/>
    </location>
</feature>
<dbReference type="InterPro" id="IPR029063">
    <property type="entry name" value="SAM-dependent_MTases_sf"/>
</dbReference>
<evidence type="ECO:0000313" key="4">
    <source>
        <dbReference type="Proteomes" id="UP000287166"/>
    </source>
</evidence>